<evidence type="ECO:0000259" key="1">
    <source>
        <dbReference type="Pfam" id="PF12451"/>
    </source>
</evidence>
<dbReference type="OrthoDB" id="1693577at2759"/>
<sequence length="56" mass="6343">PDQFFKQLKGAMDGFAMLAEYYGKGSFDTNNPKMPGGDRKRKFELPSISHHIVLII</sequence>
<accession>A0A0L0FDY0</accession>
<evidence type="ECO:0000313" key="3">
    <source>
        <dbReference type="Proteomes" id="UP000054560"/>
    </source>
</evidence>
<feature type="domain" description="Vacuolar protein sorting protein 11 C-terminal" evidence="1">
    <location>
        <begin position="2"/>
        <end position="27"/>
    </location>
</feature>
<dbReference type="AlphaFoldDB" id="A0A0L0FDY0"/>
<protein>
    <recommendedName>
        <fullName evidence="1">Vacuolar protein sorting protein 11 C-terminal domain-containing protein</fullName>
    </recommendedName>
</protein>
<dbReference type="GeneID" id="25912991"/>
<gene>
    <name evidence="2" type="ORF">SARC_12487</name>
</gene>
<dbReference type="InterPro" id="IPR024763">
    <property type="entry name" value="VPS11_C"/>
</dbReference>
<organism evidence="2 3">
    <name type="scientific">Sphaeroforma arctica JP610</name>
    <dbReference type="NCBI Taxonomy" id="667725"/>
    <lineage>
        <taxon>Eukaryota</taxon>
        <taxon>Ichthyosporea</taxon>
        <taxon>Ichthyophonida</taxon>
        <taxon>Sphaeroforma</taxon>
    </lineage>
</organism>
<dbReference type="EMBL" id="KQ243941">
    <property type="protein sequence ID" value="KNC74977.1"/>
    <property type="molecule type" value="Genomic_DNA"/>
</dbReference>
<dbReference type="Proteomes" id="UP000054560">
    <property type="component" value="Unassembled WGS sequence"/>
</dbReference>
<keyword evidence="3" id="KW-1185">Reference proteome</keyword>
<feature type="non-terminal residue" evidence="2">
    <location>
        <position position="1"/>
    </location>
</feature>
<proteinExistence type="predicted"/>
<dbReference type="RefSeq" id="XP_014148879.1">
    <property type="nucleotide sequence ID" value="XM_014293404.1"/>
</dbReference>
<dbReference type="Pfam" id="PF12451">
    <property type="entry name" value="VPS11_C"/>
    <property type="match status" value="1"/>
</dbReference>
<evidence type="ECO:0000313" key="2">
    <source>
        <dbReference type="EMBL" id="KNC74977.1"/>
    </source>
</evidence>
<reference evidence="2 3" key="1">
    <citation type="submission" date="2011-02" db="EMBL/GenBank/DDBJ databases">
        <title>The Genome Sequence of Sphaeroforma arctica JP610.</title>
        <authorList>
            <consortium name="The Broad Institute Genome Sequencing Platform"/>
            <person name="Russ C."/>
            <person name="Cuomo C."/>
            <person name="Young S.K."/>
            <person name="Zeng Q."/>
            <person name="Gargeya S."/>
            <person name="Alvarado L."/>
            <person name="Berlin A."/>
            <person name="Chapman S.B."/>
            <person name="Chen Z."/>
            <person name="Freedman E."/>
            <person name="Gellesch M."/>
            <person name="Goldberg J."/>
            <person name="Griggs A."/>
            <person name="Gujja S."/>
            <person name="Heilman E."/>
            <person name="Heiman D."/>
            <person name="Howarth C."/>
            <person name="Mehta T."/>
            <person name="Neiman D."/>
            <person name="Pearson M."/>
            <person name="Roberts A."/>
            <person name="Saif S."/>
            <person name="Shea T."/>
            <person name="Shenoy N."/>
            <person name="Sisk P."/>
            <person name="Stolte C."/>
            <person name="Sykes S."/>
            <person name="White J."/>
            <person name="Yandava C."/>
            <person name="Burger G."/>
            <person name="Gray M.W."/>
            <person name="Holland P.W.H."/>
            <person name="King N."/>
            <person name="Lang F.B.F."/>
            <person name="Roger A.J."/>
            <person name="Ruiz-Trillo I."/>
            <person name="Haas B."/>
            <person name="Nusbaum C."/>
            <person name="Birren B."/>
        </authorList>
    </citation>
    <scope>NUCLEOTIDE SEQUENCE [LARGE SCALE GENOMIC DNA]</scope>
    <source>
        <strain evidence="2 3">JP610</strain>
    </source>
</reference>
<name>A0A0L0FDY0_9EUKA</name>